<evidence type="ECO:0000313" key="3">
    <source>
        <dbReference type="EMBL" id="OQO02997.1"/>
    </source>
</evidence>
<dbReference type="Pfam" id="PF12222">
    <property type="entry name" value="PNGaseA"/>
    <property type="match status" value="1"/>
</dbReference>
<reference evidence="4" key="1">
    <citation type="submission" date="2017-03" db="EMBL/GenBank/DDBJ databases">
        <title>Genomes of endolithic fungi from Antarctica.</title>
        <authorList>
            <person name="Coleine C."/>
            <person name="Masonjones S."/>
            <person name="Stajich J.E."/>
        </authorList>
    </citation>
    <scope>NUCLEOTIDE SEQUENCE [LARGE SCALE GENOMIC DNA]</scope>
    <source>
        <strain evidence="4">CCFEE 5527</strain>
    </source>
</reference>
<accession>A0A1V8SUY4</accession>
<feature type="domain" description="Peptide N-acetyl-beta-D-glucosaminyl asparaginase amidase A N-terminal" evidence="2">
    <location>
        <begin position="112"/>
        <end position="427"/>
    </location>
</feature>
<dbReference type="STRING" id="1507870.A0A1V8SUY4"/>
<name>A0A1V8SUY4_9PEZI</name>
<proteinExistence type="predicted"/>
<sequence>MGGTEQTSVDGVGVLTYQRAIDIARNTEGDLDANVADYLESAVNHIQSNLDNYPDSALAPAQSRQYIRAATASLLEVFQVYPPVLTVIPDGTLEITDGSSTATVAIIDSHRKSCQQTLVSYSFAYSYGQPFVGNYTPPPCSFNRVTWNLTVKSRGRQFDRLGIVYLGDIEVFRTSTAEPTANGIEWTYLKDMTSYLSLFNRQEKIIFDLGNLIDSTYTGAFNTTLTASYFTATDSIEPADVILPVSANKGSSGGASVFTVPSDTASWDLTLPRNALKAIFTVAATGQSQEEFWWSNTLQSEINTFPEYGTLYGYSPFREVQVFIDGILAGVAWPFPIIFTGGVVPGLWRPVVGIDAFDLKEDEIDITPWLPLLCDGNAHNFTIRVSGLNDSGNGTATLSETTDSYWLITGKVFVWLDKPGHITTGTLPSKVQPAPSFQVSSSVGTVGNGTNSTLTYSVQAQRSLLFQSTINASRGRKIASWRQSLTFSNTGVYTDGANTQVNTQQTTGYDVSSSGYAKHFSYPLYAFSSYTTQADNFTIQATIDRGKDVQTLGQGVFPSGLESFSASNAVHSIIPTFQGASLSTTQNGNATYIANTTSSTSSSFGITEQDMTFFGITADSGAGPYGFPAISGSRELFERHVLAVNGTVVADTETLVGSPVGHQHGGPGSGRGFALSGLPGRGRKHSGLR</sequence>
<dbReference type="PANTHER" id="PTHR31104">
    <property type="entry name" value="PEPTIDE-N4-(N-ACETYL-BETA-GLUCOSAMINYL)ASPARAGINE AMIDASE A PROTEIN"/>
    <property type="match status" value="1"/>
</dbReference>
<dbReference type="Pfam" id="PF25156">
    <property type="entry name" value="PNGase_A_C"/>
    <property type="match status" value="1"/>
</dbReference>
<evidence type="ECO:0000313" key="4">
    <source>
        <dbReference type="Proteomes" id="UP000192596"/>
    </source>
</evidence>
<evidence type="ECO:0000256" key="1">
    <source>
        <dbReference type="SAM" id="MobiDB-lite"/>
    </source>
</evidence>
<feature type="region of interest" description="Disordered" evidence="1">
    <location>
        <begin position="657"/>
        <end position="689"/>
    </location>
</feature>
<comment type="caution">
    <text evidence="3">The sequence shown here is derived from an EMBL/GenBank/DDBJ whole genome shotgun (WGS) entry which is preliminary data.</text>
</comment>
<gene>
    <name evidence="3" type="ORF">B0A48_11281</name>
</gene>
<organism evidence="3 4">
    <name type="scientific">Cryoendolithus antarcticus</name>
    <dbReference type="NCBI Taxonomy" id="1507870"/>
    <lineage>
        <taxon>Eukaryota</taxon>
        <taxon>Fungi</taxon>
        <taxon>Dikarya</taxon>
        <taxon>Ascomycota</taxon>
        <taxon>Pezizomycotina</taxon>
        <taxon>Dothideomycetes</taxon>
        <taxon>Dothideomycetidae</taxon>
        <taxon>Cladosporiales</taxon>
        <taxon>Cladosporiaceae</taxon>
        <taxon>Cryoendolithus</taxon>
    </lineage>
</organism>
<keyword evidence="4" id="KW-1185">Reference proteome</keyword>
<protein>
    <recommendedName>
        <fullName evidence="2">Peptide N-acetyl-beta-D-glucosaminyl asparaginase amidase A N-terminal domain-containing protein</fullName>
    </recommendedName>
</protein>
<dbReference type="Proteomes" id="UP000192596">
    <property type="component" value="Unassembled WGS sequence"/>
</dbReference>
<dbReference type="AlphaFoldDB" id="A0A1V8SUY4"/>
<dbReference type="InParanoid" id="A0A1V8SUY4"/>
<dbReference type="OrthoDB" id="1612078at2759"/>
<dbReference type="InterPro" id="IPR021102">
    <property type="entry name" value="PNGase_A"/>
</dbReference>
<dbReference type="InterPro" id="IPR056948">
    <property type="entry name" value="PNGaseA_N"/>
</dbReference>
<evidence type="ECO:0000259" key="2">
    <source>
        <dbReference type="Pfam" id="PF12222"/>
    </source>
</evidence>
<dbReference type="EMBL" id="NAJO01000026">
    <property type="protein sequence ID" value="OQO02997.1"/>
    <property type="molecule type" value="Genomic_DNA"/>
</dbReference>